<dbReference type="EMBL" id="KN837152">
    <property type="protein sequence ID" value="KIJ39418.1"/>
    <property type="molecule type" value="Genomic_DNA"/>
</dbReference>
<keyword evidence="2" id="KW-1185">Reference proteome</keyword>
<reference evidence="1 2" key="1">
    <citation type="submission" date="2014-06" db="EMBL/GenBank/DDBJ databases">
        <title>Evolutionary Origins and Diversification of the Mycorrhizal Mutualists.</title>
        <authorList>
            <consortium name="DOE Joint Genome Institute"/>
            <consortium name="Mycorrhizal Genomics Consortium"/>
            <person name="Kohler A."/>
            <person name="Kuo A."/>
            <person name="Nagy L.G."/>
            <person name="Floudas D."/>
            <person name="Copeland A."/>
            <person name="Barry K.W."/>
            <person name="Cichocki N."/>
            <person name="Veneault-Fourrey C."/>
            <person name="LaButti K."/>
            <person name="Lindquist E.A."/>
            <person name="Lipzen A."/>
            <person name="Lundell T."/>
            <person name="Morin E."/>
            <person name="Murat C."/>
            <person name="Riley R."/>
            <person name="Ohm R."/>
            <person name="Sun H."/>
            <person name="Tunlid A."/>
            <person name="Henrissat B."/>
            <person name="Grigoriev I.V."/>
            <person name="Hibbett D.S."/>
            <person name="Martin F."/>
        </authorList>
    </citation>
    <scope>NUCLEOTIDE SEQUENCE [LARGE SCALE GENOMIC DNA]</scope>
    <source>
        <strain evidence="1 2">SS14</strain>
    </source>
</reference>
<dbReference type="Proteomes" id="UP000054279">
    <property type="component" value="Unassembled WGS sequence"/>
</dbReference>
<organism evidence="1 2">
    <name type="scientific">Sphaerobolus stellatus (strain SS14)</name>
    <dbReference type="NCBI Taxonomy" id="990650"/>
    <lineage>
        <taxon>Eukaryota</taxon>
        <taxon>Fungi</taxon>
        <taxon>Dikarya</taxon>
        <taxon>Basidiomycota</taxon>
        <taxon>Agaricomycotina</taxon>
        <taxon>Agaricomycetes</taxon>
        <taxon>Phallomycetidae</taxon>
        <taxon>Geastrales</taxon>
        <taxon>Sphaerobolaceae</taxon>
        <taxon>Sphaerobolus</taxon>
    </lineage>
</organism>
<dbReference type="AlphaFoldDB" id="A0A0C9U8R7"/>
<gene>
    <name evidence="1" type="ORF">M422DRAFT_49568</name>
</gene>
<name>A0A0C9U8R7_SPHS4</name>
<evidence type="ECO:0000313" key="2">
    <source>
        <dbReference type="Proteomes" id="UP000054279"/>
    </source>
</evidence>
<protein>
    <submittedName>
        <fullName evidence="1">Uncharacterized protein</fullName>
    </submittedName>
</protein>
<dbReference type="HOGENOM" id="CLU_1344011_0_0_1"/>
<accession>A0A0C9U8R7</accession>
<evidence type="ECO:0000313" key="1">
    <source>
        <dbReference type="EMBL" id="KIJ39418.1"/>
    </source>
</evidence>
<proteinExistence type="predicted"/>
<sequence>MSSIHSVPKEVLSKIFVHTIQQKFGPPLGGQLYPPSRHSLQPISYVAKNGGPFYLKPQKLELSSLSISPFPIQNAKTYPLSLYLNFFCVYLPNAAEELQKKIMRIVSKHTHSIEFSMLKKGTVDDIAMLFPRSRPELSLPKFRHSEIVSDHFVPTADKIPNREPFMHQICRDYRYCMVLYYSNTLCRKVCTRCVRSKWQFIQAL</sequence>